<reference evidence="1" key="1">
    <citation type="submission" date="2017-08" db="EMBL/GenBank/DDBJ databases">
        <authorList>
            <person name="Polle J.E."/>
            <person name="Barry K."/>
            <person name="Cushman J."/>
            <person name="Schmutz J."/>
            <person name="Tran D."/>
            <person name="Hathwaick L.T."/>
            <person name="Yim W.C."/>
            <person name="Jenkins J."/>
            <person name="Mckie-Krisberg Z.M."/>
            <person name="Prochnik S."/>
            <person name="Lindquist E."/>
            <person name="Dockter R.B."/>
            <person name="Adam C."/>
            <person name="Molina H."/>
            <person name="Bunkerborg J."/>
            <person name="Jin E."/>
            <person name="Buchheim M."/>
            <person name="Magnuson J."/>
        </authorList>
    </citation>
    <scope>NUCLEOTIDE SEQUENCE</scope>
    <source>
        <strain evidence="1">CCAP 19/18</strain>
    </source>
</reference>
<proteinExistence type="predicted"/>
<sequence>MLQHAYQVVLKPFLNNSGPVLYERFQAEVGTLPEEASDIENLEKAFTTVTTILQGGRQSVKGKTLMPKPRIFLFTNEEVPKVATDPGYK</sequence>
<name>A0ABQ7G825_DUNSA</name>
<evidence type="ECO:0000313" key="1">
    <source>
        <dbReference type="EMBL" id="KAF5830757.1"/>
    </source>
</evidence>
<organism evidence="1 2">
    <name type="scientific">Dunaliella salina</name>
    <name type="common">Green alga</name>
    <name type="synonym">Protococcus salinus</name>
    <dbReference type="NCBI Taxonomy" id="3046"/>
    <lineage>
        <taxon>Eukaryota</taxon>
        <taxon>Viridiplantae</taxon>
        <taxon>Chlorophyta</taxon>
        <taxon>core chlorophytes</taxon>
        <taxon>Chlorophyceae</taxon>
        <taxon>CS clade</taxon>
        <taxon>Chlamydomonadales</taxon>
        <taxon>Dunaliellaceae</taxon>
        <taxon>Dunaliella</taxon>
    </lineage>
</organism>
<evidence type="ECO:0000313" key="2">
    <source>
        <dbReference type="Proteomes" id="UP000815325"/>
    </source>
</evidence>
<gene>
    <name evidence="1" type="ORF">DUNSADRAFT_14077</name>
</gene>
<accession>A0ABQ7G825</accession>
<keyword evidence="2" id="KW-1185">Reference proteome</keyword>
<protein>
    <submittedName>
        <fullName evidence="1">Uncharacterized protein</fullName>
    </submittedName>
</protein>
<dbReference type="Proteomes" id="UP000815325">
    <property type="component" value="Unassembled WGS sequence"/>
</dbReference>
<dbReference type="EMBL" id="MU070009">
    <property type="protein sequence ID" value="KAF5830757.1"/>
    <property type="molecule type" value="Genomic_DNA"/>
</dbReference>
<comment type="caution">
    <text evidence="1">The sequence shown here is derived from an EMBL/GenBank/DDBJ whole genome shotgun (WGS) entry which is preliminary data.</text>
</comment>